<dbReference type="RefSeq" id="XP_018988195.1">
    <property type="nucleotide sequence ID" value="XM_019127613.1"/>
</dbReference>
<dbReference type="GeneID" id="30145466"/>
<dbReference type="Proteomes" id="UP000094336">
    <property type="component" value="Unassembled WGS sequence"/>
</dbReference>
<sequence>MTHITDKIHEKLTGHKKSSKDICNYDKGFVVPENLKFLAMGYSASGRNHFAEEVYGKRSSSESNTVNQVPNTEIYGAAATDARLQFQNDDHAQSDDRTRNVDKR</sequence>
<evidence type="ECO:0000256" key="1">
    <source>
        <dbReference type="SAM" id="MobiDB-lite"/>
    </source>
</evidence>
<reference evidence="3" key="1">
    <citation type="submission" date="2016-05" db="EMBL/GenBank/DDBJ databases">
        <title>Comparative genomics of biotechnologically important yeasts.</title>
        <authorList>
            <consortium name="DOE Joint Genome Institute"/>
            <person name="Riley R."/>
            <person name="Haridas S."/>
            <person name="Wolfe K.H."/>
            <person name="Lopes M.R."/>
            <person name="Hittinger C.T."/>
            <person name="Goker M."/>
            <person name="Salamov A."/>
            <person name="Wisecaver J."/>
            <person name="Long T.M."/>
            <person name="Aerts A.L."/>
            <person name="Barry K."/>
            <person name="Choi C."/>
            <person name="Clum A."/>
            <person name="Coughlan A.Y."/>
            <person name="Deshpande S."/>
            <person name="Douglass A.P."/>
            <person name="Hanson S.J."/>
            <person name="Klenk H.-P."/>
            <person name="Labutti K."/>
            <person name="Lapidus A."/>
            <person name="Lindquist E."/>
            <person name="Lipzen A."/>
            <person name="Meier-Kolthoff J.P."/>
            <person name="Ohm R.A."/>
            <person name="Otillar R.P."/>
            <person name="Pangilinan J."/>
            <person name="Peng Y."/>
            <person name="Rokas A."/>
            <person name="Rosa C.A."/>
            <person name="Scheuner C."/>
            <person name="Sibirny A.A."/>
            <person name="Slot J.C."/>
            <person name="Stielow J.B."/>
            <person name="Sun H."/>
            <person name="Kurtzman C.P."/>
            <person name="Blackwell M."/>
            <person name="Grigoriev I.V."/>
            <person name="Jeffries T.W."/>
        </authorList>
    </citation>
    <scope>NUCLEOTIDE SEQUENCE [LARGE SCALE GENOMIC DNA]</scope>
    <source>
        <strain evidence="3">NRRL Y-12698</strain>
    </source>
</reference>
<dbReference type="EMBL" id="KV454426">
    <property type="protein sequence ID" value="ODQ82867.1"/>
    <property type="molecule type" value="Genomic_DNA"/>
</dbReference>
<feature type="compositionally biased region" description="Basic and acidic residues" evidence="1">
    <location>
        <begin position="88"/>
        <end position="104"/>
    </location>
</feature>
<proteinExistence type="predicted"/>
<name>A0A1E3R0F4_9ASCO</name>
<keyword evidence="3" id="KW-1185">Reference proteome</keyword>
<feature type="region of interest" description="Disordered" evidence="1">
    <location>
        <begin position="85"/>
        <end position="104"/>
    </location>
</feature>
<protein>
    <submittedName>
        <fullName evidence="2">Uncharacterized protein</fullName>
    </submittedName>
</protein>
<evidence type="ECO:0000313" key="3">
    <source>
        <dbReference type="Proteomes" id="UP000094336"/>
    </source>
</evidence>
<accession>A0A1E3R0F4</accession>
<organism evidence="2 3">
    <name type="scientific">Babjeviella inositovora NRRL Y-12698</name>
    <dbReference type="NCBI Taxonomy" id="984486"/>
    <lineage>
        <taxon>Eukaryota</taxon>
        <taxon>Fungi</taxon>
        <taxon>Dikarya</taxon>
        <taxon>Ascomycota</taxon>
        <taxon>Saccharomycotina</taxon>
        <taxon>Pichiomycetes</taxon>
        <taxon>Serinales incertae sedis</taxon>
        <taxon>Babjeviella</taxon>
    </lineage>
</organism>
<dbReference type="AlphaFoldDB" id="A0A1E3R0F4"/>
<gene>
    <name evidence="2" type="ORF">BABINDRAFT_159365</name>
</gene>
<evidence type="ECO:0000313" key="2">
    <source>
        <dbReference type="EMBL" id="ODQ82867.1"/>
    </source>
</evidence>